<dbReference type="SUPFAM" id="SSF52833">
    <property type="entry name" value="Thioredoxin-like"/>
    <property type="match status" value="1"/>
</dbReference>
<evidence type="ECO:0000313" key="2">
    <source>
        <dbReference type="Proteomes" id="UP001595896"/>
    </source>
</evidence>
<evidence type="ECO:0000313" key="1">
    <source>
        <dbReference type="EMBL" id="MFC4737043.1"/>
    </source>
</evidence>
<dbReference type="Proteomes" id="UP001595896">
    <property type="component" value="Unassembled WGS sequence"/>
</dbReference>
<sequence length="79" mass="9357">MKLYFYTKENCPLCDEAEEKLEMAAEETDISWEKRDIYQRDEWLEVYQLRIPVIETIDGRVLQEGMVSYGELLAAMKTS</sequence>
<comment type="caution">
    <text evidence="1">The sequence shown here is derived from an EMBL/GenBank/DDBJ whole genome shotgun (WGS) entry which is preliminary data.</text>
</comment>
<dbReference type="PANTHER" id="PTHR33558:SF1">
    <property type="entry name" value="GLUTAREDOXIN-LIKE PROTEIN C5ORF63 HOMOLOG"/>
    <property type="match status" value="1"/>
</dbReference>
<name>A0ABV9NUM8_9BACI</name>
<dbReference type="EMBL" id="JBHSGK010000011">
    <property type="protein sequence ID" value="MFC4737043.1"/>
    <property type="molecule type" value="Genomic_DNA"/>
</dbReference>
<gene>
    <name evidence="1" type="ORF">ACFO4L_10630</name>
</gene>
<dbReference type="RefSeq" id="WP_377909650.1">
    <property type="nucleotide sequence ID" value="NZ_JBHSGK010000011.1"/>
</dbReference>
<dbReference type="PANTHER" id="PTHR33558">
    <property type="entry name" value="GLUTAREDOXIN-LIKE PROTEIN C5ORF63 HOMOLOG"/>
    <property type="match status" value="1"/>
</dbReference>
<keyword evidence="2" id="KW-1185">Reference proteome</keyword>
<organism evidence="1 2">
    <name type="scientific">Bacillus daqingensis</name>
    <dbReference type="NCBI Taxonomy" id="872396"/>
    <lineage>
        <taxon>Bacteria</taxon>
        <taxon>Bacillati</taxon>
        <taxon>Bacillota</taxon>
        <taxon>Bacilli</taxon>
        <taxon>Bacillales</taxon>
        <taxon>Bacillaceae</taxon>
        <taxon>Bacillus</taxon>
    </lineage>
</organism>
<dbReference type="InterPro" id="IPR008554">
    <property type="entry name" value="Glutaredoxin-like"/>
</dbReference>
<accession>A0ABV9NUM8</accession>
<dbReference type="InterPro" id="IPR036249">
    <property type="entry name" value="Thioredoxin-like_sf"/>
</dbReference>
<dbReference type="InterPro" id="IPR052565">
    <property type="entry name" value="Glutaredoxin-like_YDR286C"/>
</dbReference>
<proteinExistence type="predicted"/>
<protein>
    <submittedName>
        <fullName evidence="1">Glutaredoxin family protein</fullName>
    </submittedName>
</protein>
<dbReference type="Gene3D" id="3.40.30.10">
    <property type="entry name" value="Glutaredoxin"/>
    <property type="match status" value="1"/>
</dbReference>
<reference evidence="2" key="1">
    <citation type="journal article" date="2019" name="Int. J. Syst. Evol. Microbiol.">
        <title>The Global Catalogue of Microorganisms (GCM) 10K type strain sequencing project: providing services to taxonomists for standard genome sequencing and annotation.</title>
        <authorList>
            <consortium name="The Broad Institute Genomics Platform"/>
            <consortium name="The Broad Institute Genome Sequencing Center for Infectious Disease"/>
            <person name="Wu L."/>
            <person name="Ma J."/>
        </authorList>
    </citation>
    <scope>NUCLEOTIDE SEQUENCE [LARGE SCALE GENOMIC DNA]</scope>
    <source>
        <strain evidence="2">JCM 12165</strain>
    </source>
</reference>
<dbReference type="Pfam" id="PF05768">
    <property type="entry name" value="Glrx-like"/>
    <property type="match status" value="1"/>
</dbReference>